<dbReference type="SUPFAM" id="SSF56801">
    <property type="entry name" value="Acetyl-CoA synthetase-like"/>
    <property type="match status" value="1"/>
</dbReference>
<dbReference type="EMBL" id="QGDQ01000007">
    <property type="protein sequence ID" value="PWJ54383.1"/>
    <property type="molecule type" value="Genomic_DNA"/>
</dbReference>
<dbReference type="PANTHER" id="PTHR43845:SF1">
    <property type="entry name" value="BLR5969 PROTEIN"/>
    <property type="match status" value="1"/>
</dbReference>
<dbReference type="InterPro" id="IPR042099">
    <property type="entry name" value="ANL_N_sf"/>
</dbReference>
<dbReference type="Gene3D" id="3.40.50.12780">
    <property type="entry name" value="N-terminal domain of ligase-like"/>
    <property type="match status" value="1"/>
</dbReference>
<evidence type="ECO:0000313" key="2">
    <source>
        <dbReference type="EMBL" id="PWJ54383.1"/>
    </source>
</evidence>
<organism evidence="2 3">
    <name type="scientific">Quadrisphaera granulorum</name>
    <dbReference type="NCBI Taxonomy" id="317664"/>
    <lineage>
        <taxon>Bacteria</taxon>
        <taxon>Bacillati</taxon>
        <taxon>Actinomycetota</taxon>
        <taxon>Actinomycetes</taxon>
        <taxon>Kineosporiales</taxon>
        <taxon>Kineosporiaceae</taxon>
        <taxon>Quadrisphaera</taxon>
    </lineage>
</organism>
<sequence>MTSTGRLWFAEEGEDWAVIQGRRAQQLPGFLRQLRDRSALYADRLSGRDPAAAGSLEGLAGLPFTTKDDLRDGQAEPAEDQVLGLQQAVPTSAIEQVISSSGTTGNPVYFGLTRRDRETWTEAIGAFYATAGIGPGSVAGLSTGMPIVAGGVPYADGIRNAGGALVWFGGQTTPRMVTTIERLRVNTLVATASFVTMFAEKIEEVLGHPARELGVRTIISGGEPGMGLPDVRAAVMEKWGAERISEVMGLGDVMPGLWAECEAGTGMHFTAVRDVLVELIDPATGDQLPWETGAEGELVYTTIRREATPVLRFRSRDHVVITGMECSCGRKTPKIRCIGRTDDMLIYKAMNVFPTALREVALGAAPGEVHEVVKVRKESADQVRFDEAIPLQVQPLGPLDEAQESSLRQRIEAAVRERLRVRVAVELVEPGTFTITGDKNSLVTTGPPVAPRPGAQVHADERRTTRSGS</sequence>
<accession>A0A316A9R1</accession>
<dbReference type="PANTHER" id="PTHR43845">
    <property type="entry name" value="BLR5969 PROTEIN"/>
    <property type="match status" value="1"/>
</dbReference>
<keyword evidence="2" id="KW-0436">Ligase</keyword>
<evidence type="ECO:0000256" key="1">
    <source>
        <dbReference type="SAM" id="MobiDB-lite"/>
    </source>
</evidence>
<dbReference type="InterPro" id="IPR045851">
    <property type="entry name" value="AMP-bd_C_sf"/>
</dbReference>
<protein>
    <submittedName>
        <fullName evidence="2">Phenylacetate-CoA ligase/benzoylacetate-CoA ligase</fullName>
    </submittedName>
</protein>
<reference evidence="2 3" key="1">
    <citation type="submission" date="2018-03" db="EMBL/GenBank/DDBJ databases">
        <title>Genomic Encyclopedia of Archaeal and Bacterial Type Strains, Phase II (KMG-II): from individual species to whole genera.</title>
        <authorList>
            <person name="Goeker M."/>
        </authorList>
    </citation>
    <scope>NUCLEOTIDE SEQUENCE [LARGE SCALE GENOMIC DNA]</scope>
    <source>
        <strain evidence="2 3">DSM 44889</strain>
    </source>
</reference>
<feature type="compositionally biased region" description="Basic and acidic residues" evidence="1">
    <location>
        <begin position="458"/>
        <end position="469"/>
    </location>
</feature>
<dbReference type="GO" id="GO:0016874">
    <property type="term" value="F:ligase activity"/>
    <property type="evidence" value="ECO:0007669"/>
    <property type="project" value="UniProtKB-KW"/>
</dbReference>
<dbReference type="AlphaFoldDB" id="A0A316A9R1"/>
<keyword evidence="3" id="KW-1185">Reference proteome</keyword>
<gene>
    <name evidence="2" type="ORF">BXY45_10779</name>
</gene>
<feature type="region of interest" description="Disordered" evidence="1">
    <location>
        <begin position="438"/>
        <end position="469"/>
    </location>
</feature>
<dbReference type="Gene3D" id="3.30.300.30">
    <property type="match status" value="1"/>
</dbReference>
<dbReference type="RefSeq" id="WP_109773708.1">
    <property type="nucleotide sequence ID" value="NZ_QGDQ01000007.1"/>
</dbReference>
<name>A0A316A9R1_9ACTN</name>
<evidence type="ECO:0000313" key="3">
    <source>
        <dbReference type="Proteomes" id="UP000245469"/>
    </source>
</evidence>
<comment type="caution">
    <text evidence="2">The sequence shown here is derived from an EMBL/GenBank/DDBJ whole genome shotgun (WGS) entry which is preliminary data.</text>
</comment>
<dbReference type="Proteomes" id="UP000245469">
    <property type="component" value="Unassembled WGS sequence"/>
</dbReference>
<proteinExistence type="predicted"/>
<dbReference type="OrthoDB" id="580775at2"/>